<keyword evidence="1" id="KW-0812">Transmembrane</keyword>
<keyword evidence="1" id="KW-1133">Transmembrane helix</keyword>
<sequence>MTTAAALLLVLWLLTAGWYTTVAVAGVVVLLVAVRRHRRAARIRDAGLRARADYEHRLSLAGDPRGTFGRYPPMWSQTFGQ</sequence>
<accession>A0ABT2M5V7</accession>
<gene>
    <name evidence="2" type="ORF">N4S67_04355</name>
</gene>
<organism evidence="2 3">
    <name type="scientific">Mycobacterium deserti</name>
    <dbReference type="NCBI Taxonomy" id="2978347"/>
    <lineage>
        <taxon>Bacteria</taxon>
        <taxon>Bacillati</taxon>
        <taxon>Actinomycetota</taxon>
        <taxon>Actinomycetes</taxon>
        <taxon>Mycobacteriales</taxon>
        <taxon>Mycobacteriaceae</taxon>
        <taxon>Mycobacterium</taxon>
    </lineage>
</organism>
<keyword evidence="3" id="KW-1185">Reference proteome</keyword>
<dbReference type="RefSeq" id="WP_260991676.1">
    <property type="nucleotide sequence ID" value="NZ_JAODWD010000001.1"/>
</dbReference>
<protein>
    <submittedName>
        <fullName evidence="2">Uncharacterized protein</fullName>
    </submittedName>
</protein>
<evidence type="ECO:0000313" key="3">
    <source>
        <dbReference type="Proteomes" id="UP001206639"/>
    </source>
</evidence>
<reference evidence="3" key="1">
    <citation type="submission" date="2023-07" db="EMBL/GenBank/DDBJ databases">
        <authorList>
            <person name="Deng Y."/>
            <person name="Zhang Y.-Q."/>
        </authorList>
    </citation>
    <scope>NUCLEOTIDE SEQUENCE [LARGE SCALE GENOMIC DNA]</scope>
    <source>
        <strain evidence="3">CPCC 205710</strain>
    </source>
</reference>
<dbReference type="EMBL" id="JAODWD010000001">
    <property type="protein sequence ID" value="MCT7657648.1"/>
    <property type="molecule type" value="Genomic_DNA"/>
</dbReference>
<evidence type="ECO:0000313" key="2">
    <source>
        <dbReference type="EMBL" id="MCT7657648.1"/>
    </source>
</evidence>
<comment type="caution">
    <text evidence="2">The sequence shown here is derived from an EMBL/GenBank/DDBJ whole genome shotgun (WGS) entry which is preliminary data.</text>
</comment>
<keyword evidence="1" id="KW-0472">Membrane</keyword>
<feature type="transmembrane region" description="Helical" evidence="1">
    <location>
        <begin position="6"/>
        <end position="34"/>
    </location>
</feature>
<dbReference type="Proteomes" id="UP001206639">
    <property type="component" value="Unassembled WGS sequence"/>
</dbReference>
<proteinExistence type="predicted"/>
<name>A0ABT2M5V7_9MYCO</name>
<evidence type="ECO:0000256" key="1">
    <source>
        <dbReference type="SAM" id="Phobius"/>
    </source>
</evidence>